<dbReference type="Gene3D" id="3.40.50.280">
    <property type="entry name" value="Cobalamin-binding domain"/>
    <property type="match status" value="1"/>
</dbReference>
<dbReference type="Gene3D" id="3.80.30.20">
    <property type="entry name" value="tm_1862 like domain"/>
    <property type="match status" value="1"/>
</dbReference>
<evidence type="ECO:0000256" key="4">
    <source>
        <dbReference type="ARBA" id="ARBA00023004"/>
    </source>
</evidence>
<dbReference type="PATRIC" id="fig|1129367.4.peg.2341"/>
<dbReference type="InterPro" id="IPR051198">
    <property type="entry name" value="BchE-like"/>
</dbReference>
<gene>
    <name evidence="7" type="ORF">N479_12750</name>
</gene>
<evidence type="ECO:0000256" key="1">
    <source>
        <dbReference type="ARBA" id="ARBA00001966"/>
    </source>
</evidence>
<evidence type="ECO:0000259" key="6">
    <source>
        <dbReference type="SMART" id="SM00729"/>
    </source>
</evidence>
<protein>
    <recommendedName>
        <fullName evidence="6">Elp3/MiaA/NifB-like radical SAM core domain-containing protein</fullName>
    </recommendedName>
</protein>
<comment type="caution">
    <text evidence="7">The sequence shown here is derived from an EMBL/GenBank/DDBJ whole genome shotgun (WGS) entry which is preliminary data.</text>
</comment>
<dbReference type="SMART" id="SM00729">
    <property type="entry name" value="Elp3"/>
    <property type="match status" value="1"/>
</dbReference>
<dbReference type="PANTHER" id="PTHR43409">
    <property type="entry name" value="ANAEROBIC MAGNESIUM-PROTOPORPHYRIN IX MONOMETHYL ESTER CYCLASE-RELATED"/>
    <property type="match status" value="1"/>
</dbReference>
<comment type="cofactor">
    <cofactor evidence="1">
        <name>[4Fe-4S] cluster</name>
        <dbReference type="ChEBI" id="CHEBI:49883"/>
    </cofactor>
</comment>
<organism evidence="7 8">
    <name type="scientific">Pseudoalteromonas luteoviolacea S4054</name>
    <dbReference type="NCBI Taxonomy" id="1129367"/>
    <lineage>
        <taxon>Bacteria</taxon>
        <taxon>Pseudomonadati</taxon>
        <taxon>Pseudomonadota</taxon>
        <taxon>Gammaproteobacteria</taxon>
        <taxon>Alteromonadales</taxon>
        <taxon>Pseudoalteromonadaceae</taxon>
        <taxon>Pseudoalteromonas</taxon>
    </lineage>
</organism>
<dbReference type="NCBIfam" id="NF040537">
    <property type="entry name" value="radical_ArsL"/>
    <property type="match status" value="1"/>
</dbReference>
<dbReference type="NCBIfam" id="NF040542">
    <property type="entry name" value="rSAM_RCCLKC"/>
    <property type="match status" value="1"/>
</dbReference>
<evidence type="ECO:0000256" key="2">
    <source>
        <dbReference type="ARBA" id="ARBA00022691"/>
    </source>
</evidence>
<dbReference type="EMBL" id="AUXW01000142">
    <property type="protein sequence ID" value="KKE83689.1"/>
    <property type="molecule type" value="Genomic_DNA"/>
</dbReference>
<dbReference type="AlphaFoldDB" id="A0A0F6AE71"/>
<dbReference type="GO" id="GO:0046872">
    <property type="term" value="F:metal ion binding"/>
    <property type="evidence" value="ECO:0007669"/>
    <property type="project" value="UniProtKB-KW"/>
</dbReference>
<name>A0A0F6AE71_9GAMM</name>
<dbReference type="RefSeq" id="WP_046355994.1">
    <property type="nucleotide sequence ID" value="NZ_AUXW01000142.1"/>
</dbReference>
<keyword evidence="2" id="KW-0949">S-adenosyl-L-methionine</keyword>
<dbReference type="GO" id="GO:0003824">
    <property type="term" value="F:catalytic activity"/>
    <property type="evidence" value="ECO:0007669"/>
    <property type="project" value="InterPro"/>
</dbReference>
<dbReference type="GO" id="GO:0005829">
    <property type="term" value="C:cytosol"/>
    <property type="evidence" value="ECO:0007669"/>
    <property type="project" value="TreeGrafter"/>
</dbReference>
<dbReference type="InterPro" id="IPR058240">
    <property type="entry name" value="rSAM_sf"/>
</dbReference>
<dbReference type="InterPro" id="IPR007197">
    <property type="entry name" value="rSAM"/>
</dbReference>
<accession>A0A0F6AE71</accession>
<evidence type="ECO:0000256" key="5">
    <source>
        <dbReference type="ARBA" id="ARBA00023014"/>
    </source>
</evidence>
<dbReference type="SFLD" id="SFLDG01082">
    <property type="entry name" value="B12-binding_domain_containing"/>
    <property type="match status" value="1"/>
</dbReference>
<evidence type="ECO:0000313" key="8">
    <source>
        <dbReference type="Proteomes" id="UP000033434"/>
    </source>
</evidence>
<evidence type="ECO:0000313" key="7">
    <source>
        <dbReference type="EMBL" id="KKE83689.1"/>
    </source>
</evidence>
<dbReference type="Proteomes" id="UP000033434">
    <property type="component" value="Unassembled WGS sequence"/>
</dbReference>
<keyword evidence="4" id="KW-0408">Iron</keyword>
<sequence length="424" mass="48014">MNILIVSTFEGGYQPISALAATTSLVAEGFSPTLLDVYVDGVDEDKIKAATVIAVSMPLFDSLESGVQLIQQIKELNPSAILIAFGQYATLNPQRLSQTYVDFTIVGEWEKPIVSLANHLVLGKELDLAGICTREMAELGSIPNPLITRKNIRMPLRSYAPPLSKYPQPQVEKLLERSAVVGGLETSRGCIHKCTYCSVFAAYDTKVVKVDEQYIVDDIEQMVAQGMDHLTFMDADFFNAKRRNVELIQTLHEKFPQLTFDFTTRVDFILDLEDLIPVLSACNVKFITSALEFPTQNVLDIVAKDITVEDIERAIEICNKANIKLNPTFIMYNPWIDKEELSQFQQFVVRNDLADIIDPIQYETRLKLYKGSPLLNRESTQPLELEEQEFHFDWKHPNPEIDNLYFSNLTPVEEGVFKRCCLKC</sequence>
<dbReference type="PANTHER" id="PTHR43409:SF7">
    <property type="entry name" value="BLL1977 PROTEIN"/>
    <property type="match status" value="1"/>
</dbReference>
<reference evidence="7 8" key="1">
    <citation type="journal article" date="2015" name="BMC Genomics">
        <title>Genome mining reveals unlocked bioactive potential of marine Gram-negative bacteria.</title>
        <authorList>
            <person name="Machado H."/>
            <person name="Sonnenschein E.C."/>
            <person name="Melchiorsen J."/>
            <person name="Gram L."/>
        </authorList>
    </citation>
    <scope>NUCLEOTIDE SEQUENCE [LARGE SCALE GENOMIC DNA]</scope>
    <source>
        <strain evidence="7 8">S4054</strain>
    </source>
</reference>
<evidence type="ECO:0000256" key="3">
    <source>
        <dbReference type="ARBA" id="ARBA00022723"/>
    </source>
</evidence>
<proteinExistence type="predicted"/>
<feature type="domain" description="Elp3/MiaA/NifB-like radical SAM core" evidence="6">
    <location>
        <begin position="180"/>
        <end position="394"/>
    </location>
</feature>
<dbReference type="InterPro" id="IPR006638">
    <property type="entry name" value="Elp3/MiaA/NifB-like_rSAM"/>
</dbReference>
<dbReference type="SUPFAM" id="SSF102114">
    <property type="entry name" value="Radical SAM enzymes"/>
    <property type="match status" value="1"/>
</dbReference>
<dbReference type="Pfam" id="PF04055">
    <property type="entry name" value="Radical_SAM"/>
    <property type="match status" value="1"/>
</dbReference>
<dbReference type="InterPro" id="IPR023404">
    <property type="entry name" value="rSAM_horseshoe"/>
</dbReference>
<dbReference type="SFLD" id="SFLDS00029">
    <property type="entry name" value="Radical_SAM"/>
    <property type="match status" value="1"/>
</dbReference>
<keyword evidence="5" id="KW-0411">Iron-sulfur</keyword>
<dbReference type="GO" id="GO:0051536">
    <property type="term" value="F:iron-sulfur cluster binding"/>
    <property type="evidence" value="ECO:0007669"/>
    <property type="project" value="UniProtKB-KW"/>
</dbReference>
<keyword evidence="3" id="KW-0479">Metal-binding</keyword>